<keyword evidence="4" id="KW-1185">Reference proteome</keyword>
<feature type="region of interest" description="Disordered" evidence="2">
    <location>
        <begin position="187"/>
        <end position="253"/>
    </location>
</feature>
<evidence type="ECO:0000313" key="4">
    <source>
        <dbReference type="Proteomes" id="UP000815677"/>
    </source>
</evidence>
<evidence type="ECO:0008006" key="5">
    <source>
        <dbReference type="Google" id="ProtNLM"/>
    </source>
</evidence>
<accession>A0ABQ0L8L0</accession>
<sequence>MGANATTSDPAPNVNLVLGSYFSCNLDDSDSESAESAAAAQNAQLLAEVKTLTVSRRAWQNLARSTSSTLTATLHARDALRAELERTKREIGAKLELERALHQQTAVQLARASGQLARVTCELKRDREALEESKAKERERQNAMAGTGWEFVNIPSTVNTIYTVEEPESGGEEPAIKRRKLDCDTAVHSTQMPSPPPSPIRRTSLGSTQGYKVKHVSGTGIATSFGIERRRTRLRGGGGTKGSERAKPVAKQS</sequence>
<dbReference type="EMBL" id="DF843333">
    <property type="protein sequence ID" value="GAT47295.1"/>
    <property type="molecule type" value="Genomic_DNA"/>
</dbReference>
<evidence type="ECO:0000313" key="3">
    <source>
        <dbReference type="EMBL" id="GAT47295.1"/>
    </source>
</evidence>
<keyword evidence="1" id="KW-0175">Coiled coil</keyword>
<dbReference type="Proteomes" id="UP000815677">
    <property type="component" value="Unassembled WGS sequence"/>
</dbReference>
<protein>
    <recommendedName>
        <fullName evidence="5">Shugoshin C-terminal domain-containing protein</fullName>
    </recommendedName>
</protein>
<gene>
    <name evidence="3" type="ORF">MCHLO_04759</name>
</gene>
<evidence type="ECO:0000256" key="2">
    <source>
        <dbReference type="SAM" id="MobiDB-lite"/>
    </source>
</evidence>
<feature type="coiled-coil region" evidence="1">
    <location>
        <begin position="70"/>
        <end position="136"/>
    </location>
</feature>
<evidence type="ECO:0000256" key="1">
    <source>
        <dbReference type="SAM" id="Coils"/>
    </source>
</evidence>
<organism evidence="3 4">
    <name type="scientific">Mycena chlorophos</name>
    <name type="common">Agaric fungus</name>
    <name type="synonym">Agaricus chlorophos</name>
    <dbReference type="NCBI Taxonomy" id="658473"/>
    <lineage>
        <taxon>Eukaryota</taxon>
        <taxon>Fungi</taxon>
        <taxon>Dikarya</taxon>
        <taxon>Basidiomycota</taxon>
        <taxon>Agaricomycotina</taxon>
        <taxon>Agaricomycetes</taxon>
        <taxon>Agaricomycetidae</taxon>
        <taxon>Agaricales</taxon>
        <taxon>Marasmiineae</taxon>
        <taxon>Mycenaceae</taxon>
        <taxon>Mycena</taxon>
    </lineage>
</organism>
<reference evidence="3" key="1">
    <citation type="submission" date="2014-09" db="EMBL/GenBank/DDBJ databases">
        <title>Genome sequence of the luminous mushroom Mycena chlorophos for searching fungal bioluminescence genes.</title>
        <authorList>
            <person name="Tanaka Y."/>
            <person name="Kasuga D."/>
            <person name="Oba Y."/>
            <person name="Hase S."/>
            <person name="Sato K."/>
            <person name="Oba Y."/>
            <person name="Sakakibara Y."/>
        </authorList>
    </citation>
    <scope>NUCLEOTIDE SEQUENCE</scope>
</reference>
<name>A0ABQ0L8L0_MYCCL</name>
<proteinExistence type="predicted"/>